<gene>
    <name evidence="2" type="ORF">SAMN02744040_01493</name>
</gene>
<reference evidence="3" key="1">
    <citation type="submission" date="2016-11" db="EMBL/GenBank/DDBJ databases">
        <authorList>
            <person name="Varghese N."/>
            <person name="Submissions S."/>
        </authorList>
    </citation>
    <scope>NUCLEOTIDE SEQUENCE [LARGE SCALE GENOMIC DNA]</scope>
    <source>
        <strain evidence="3">DSM 15285</strain>
    </source>
</reference>
<feature type="transmembrane region" description="Helical" evidence="1">
    <location>
        <begin position="66"/>
        <end position="87"/>
    </location>
</feature>
<dbReference type="AlphaFoldDB" id="A0A1M5RS99"/>
<evidence type="ECO:0000313" key="2">
    <source>
        <dbReference type="EMBL" id="SHH29050.1"/>
    </source>
</evidence>
<dbReference type="STRING" id="1123350.SAMN02744040_01493"/>
<feature type="transmembrane region" description="Helical" evidence="1">
    <location>
        <begin position="93"/>
        <end position="112"/>
    </location>
</feature>
<keyword evidence="1" id="KW-0472">Membrane</keyword>
<keyword evidence="3" id="KW-1185">Reference proteome</keyword>
<evidence type="ECO:0000313" key="3">
    <source>
        <dbReference type="Proteomes" id="UP000242520"/>
    </source>
</evidence>
<organism evidence="2 3">
    <name type="scientific">Tepidibacter thalassicus DSM 15285</name>
    <dbReference type="NCBI Taxonomy" id="1123350"/>
    <lineage>
        <taxon>Bacteria</taxon>
        <taxon>Bacillati</taxon>
        <taxon>Bacillota</taxon>
        <taxon>Clostridia</taxon>
        <taxon>Peptostreptococcales</taxon>
        <taxon>Peptostreptococcaceae</taxon>
        <taxon>Tepidibacter</taxon>
    </lineage>
</organism>
<protein>
    <submittedName>
        <fullName evidence="2">Uncharacterized protein</fullName>
    </submittedName>
</protein>
<sequence length="115" mass="13434">MKVKNILIVFLFFIILSMQFGLEIIITSDIPIKVSNSDIFVLSLLSLFQFLFVIKFVKDKHVLNKILLVLGVFFILDFIKIYNIFNLEIKKTYIPIAIEIISIFSSILLCIFRKK</sequence>
<name>A0A1M5RS99_9FIRM</name>
<dbReference type="EMBL" id="FQXH01000014">
    <property type="protein sequence ID" value="SHH29050.1"/>
    <property type="molecule type" value="Genomic_DNA"/>
</dbReference>
<feature type="transmembrane region" description="Helical" evidence="1">
    <location>
        <begin position="37"/>
        <end position="54"/>
    </location>
</feature>
<keyword evidence="1" id="KW-1133">Transmembrane helix</keyword>
<proteinExistence type="predicted"/>
<accession>A0A1M5RS99</accession>
<dbReference type="Proteomes" id="UP000242520">
    <property type="component" value="Unassembled WGS sequence"/>
</dbReference>
<keyword evidence="1" id="KW-0812">Transmembrane</keyword>
<evidence type="ECO:0000256" key="1">
    <source>
        <dbReference type="SAM" id="Phobius"/>
    </source>
</evidence>